<dbReference type="GO" id="GO:0000724">
    <property type="term" value="P:double-strand break repair via homologous recombination"/>
    <property type="evidence" value="ECO:0007669"/>
    <property type="project" value="TreeGrafter"/>
</dbReference>
<keyword evidence="3" id="KW-0413">Isomerase</keyword>
<keyword evidence="8" id="KW-0347">Helicase</keyword>
<evidence type="ECO:0000256" key="2">
    <source>
        <dbReference type="ARBA" id="ARBA00023125"/>
    </source>
</evidence>
<evidence type="ECO:0000256" key="3">
    <source>
        <dbReference type="ARBA" id="ARBA00023235"/>
    </source>
</evidence>
<comment type="catalytic activity">
    <reaction evidence="4">
        <text>Couples ATP hydrolysis with the unwinding of duplex DNA by translocating in the 3'-5' direction.</text>
        <dbReference type="EC" id="5.6.2.4"/>
    </reaction>
</comment>
<reference evidence="8" key="1">
    <citation type="journal article" date="2023" name="G3 (Bethesda)">
        <title>Whole genome assembly and annotation of the endangered Caribbean coral Acropora cervicornis.</title>
        <authorList>
            <person name="Selwyn J.D."/>
            <person name="Vollmer S.V."/>
        </authorList>
    </citation>
    <scope>NUCLEOTIDE SEQUENCE</scope>
    <source>
        <strain evidence="8">K2</strain>
    </source>
</reference>
<evidence type="ECO:0000256" key="4">
    <source>
        <dbReference type="ARBA" id="ARBA00034617"/>
    </source>
</evidence>
<dbReference type="GO" id="GO:0005737">
    <property type="term" value="C:cytoplasm"/>
    <property type="evidence" value="ECO:0007669"/>
    <property type="project" value="TreeGrafter"/>
</dbReference>
<dbReference type="EC" id="5.6.2.4" evidence="5"/>
<name>A0AAD9UZF2_ACRCE</name>
<dbReference type="InterPro" id="IPR001650">
    <property type="entry name" value="Helicase_C-like"/>
</dbReference>
<evidence type="ECO:0000313" key="8">
    <source>
        <dbReference type="EMBL" id="KAK2555422.1"/>
    </source>
</evidence>
<dbReference type="SUPFAM" id="SSF52540">
    <property type="entry name" value="P-loop containing nucleoside triphosphate hydrolases"/>
    <property type="match status" value="1"/>
</dbReference>
<feature type="domain" description="Helicase C-terminal" evidence="7">
    <location>
        <begin position="186"/>
        <end position="320"/>
    </location>
</feature>
<accession>A0AAD9UZF2</accession>
<comment type="caution">
    <text evidence="8">The sequence shown here is derived from an EMBL/GenBank/DDBJ whole genome shotgun (WGS) entry which is preliminary data.</text>
</comment>
<dbReference type="GO" id="GO:0005694">
    <property type="term" value="C:chromosome"/>
    <property type="evidence" value="ECO:0007669"/>
    <property type="project" value="TreeGrafter"/>
</dbReference>
<reference evidence="8" key="2">
    <citation type="journal article" date="2023" name="Science">
        <title>Genomic signatures of disease resistance in endangered staghorn corals.</title>
        <authorList>
            <person name="Vollmer S.V."/>
            <person name="Selwyn J.D."/>
            <person name="Despard B.A."/>
            <person name="Roesel C.L."/>
        </authorList>
    </citation>
    <scope>NUCLEOTIDE SEQUENCE</scope>
    <source>
        <strain evidence="8">K2</strain>
    </source>
</reference>
<dbReference type="AlphaFoldDB" id="A0AAD9UZF2"/>
<keyword evidence="8" id="KW-0378">Hydrolase</keyword>
<evidence type="ECO:0000256" key="1">
    <source>
        <dbReference type="ARBA" id="ARBA00005446"/>
    </source>
</evidence>
<comment type="similarity">
    <text evidence="1">Belongs to the helicase family. RecQ subfamily.</text>
</comment>
<protein>
    <recommendedName>
        <fullName evidence="5">DNA 3'-5' helicase</fullName>
        <ecNumber evidence="5">5.6.2.4</ecNumber>
    </recommendedName>
    <alternativeName>
        <fullName evidence="6">DNA 3'-5' helicase Q1</fullName>
    </alternativeName>
</protein>
<dbReference type="PANTHER" id="PTHR13710">
    <property type="entry name" value="DNA HELICASE RECQ FAMILY MEMBER"/>
    <property type="match status" value="1"/>
</dbReference>
<dbReference type="PROSITE" id="PS51194">
    <property type="entry name" value="HELICASE_CTER"/>
    <property type="match status" value="1"/>
</dbReference>
<dbReference type="InterPro" id="IPR027417">
    <property type="entry name" value="P-loop_NTPase"/>
</dbReference>
<evidence type="ECO:0000256" key="6">
    <source>
        <dbReference type="ARBA" id="ARBA00044566"/>
    </source>
</evidence>
<evidence type="ECO:0000259" key="7">
    <source>
        <dbReference type="PROSITE" id="PS51194"/>
    </source>
</evidence>
<evidence type="ECO:0000313" key="9">
    <source>
        <dbReference type="Proteomes" id="UP001249851"/>
    </source>
</evidence>
<dbReference type="GO" id="GO:0003677">
    <property type="term" value="F:DNA binding"/>
    <property type="evidence" value="ECO:0007669"/>
    <property type="project" value="UniProtKB-KW"/>
</dbReference>
<keyword evidence="8" id="KW-0067">ATP-binding</keyword>
<dbReference type="Gene3D" id="3.40.50.300">
    <property type="entry name" value="P-loop containing nucleotide triphosphate hydrolases"/>
    <property type="match status" value="2"/>
</dbReference>
<dbReference type="GO" id="GO:0043138">
    <property type="term" value="F:3'-5' DNA helicase activity"/>
    <property type="evidence" value="ECO:0007669"/>
    <property type="project" value="UniProtKB-EC"/>
</dbReference>
<organism evidence="8 9">
    <name type="scientific">Acropora cervicornis</name>
    <name type="common">Staghorn coral</name>
    <dbReference type="NCBI Taxonomy" id="6130"/>
    <lineage>
        <taxon>Eukaryota</taxon>
        <taxon>Metazoa</taxon>
        <taxon>Cnidaria</taxon>
        <taxon>Anthozoa</taxon>
        <taxon>Hexacorallia</taxon>
        <taxon>Scleractinia</taxon>
        <taxon>Astrocoeniina</taxon>
        <taxon>Acroporidae</taxon>
        <taxon>Acropora</taxon>
    </lineage>
</organism>
<evidence type="ECO:0000256" key="5">
    <source>
        <dbReference type="ARBA" id="ARBA00034808"/>
    </source>
</evidence>
<proteinExistence type="inferred from homology"/>
<dbReference type="EMBL" id="JARQWQ010000063">
    <property type="protein sequence ID" value="KAK2555422.1"/>
    <property type="molecule type" value="Genomic_DNA"/>
</dbReference>
<gene>
    <name evidence="8" type="ORF">P5673_023067</name>
</gene>
<dbReference type="PANTHER" id="PTHR13710:SF105">
    <property type="entry name" value="ATP-DEPENDENT DNA HELICASE Q1"/>
    <property type="match status" value="1"/>
</dbReference>
<dbReference type="GO" id="GO:0009378">
    <property type="term" value="F:four-way junction helicase activity"/>
    <property type="evidence" value="ECO:0007669"/>
    <property type="project" value="TreeGrafter"/>
</dbReference>
<keyword evidence="9" id="KW-1185">Reference proteome</keyword>
<keyword evidence="2" id="KW-0238">DNA-binding</keyword>
<keyword evidence="8" id="KW-0547">Nucleotide-binding</keyword>
<sequence length="320" mass="36385">MDDQRLSLAQLGLSSLKLTPNVSEADISRIQSGDIQVIILSPESFECVVVKRTLQSAKEHIQCIAIDEAHCIEEWLLFTYNKLHNCVKFFDCVFFWLSPYLVLLSYIGGKDFRSAYDNLGEVRALLFPKLPVTALTATITETSLVKGSKNRMNFFYSVSKLEKCQDNDYEKMEMAFTNCFQLTIRDLKENGISAERGIVFCFSHRDCCKVYECFKRELGKQMYHQDTKERLVDIYIKVTSSSCKKAVLKSFAERAGCPGIISLGCFWLIHFRSPASLSSYVQESGRAGRNNQASQVILFYSAKEFGVRKAKITKAATNYE</sequence>
<dbReference type="Proteomes" id="UP001249851">
    <property type="component" value="Unassembled WGS sequence"/>
</dbReference>